<evidence type="ECO:0000313" key="2">
    <source>
        <dbReference type="EMBL" id="ELQ35682.1"/>
    </source>
</evidence>
<reference evidence="2" key="1">
    <citation type="journal article" date="2012" name="PLoS Genet.">
        <title>Comparative analysis of the genomes of two field isolates of the rice blast fungus Magnaporthe oryzae.</title>
        <authorList>
            <person name="Xue M."/>
            <person name="Yang J."/>
            <person name="Li Z."/>
            <person name="Hu S."/>
            <person name="Yao N."/>
            <person name="Dean R.A."/>
            <person name="Zhao W."/>
            <person name="Shen M."/>
            <person name="Zhang H."/>
            <person name="Li C."/>
            <person name="Liu L."/>
            <person name="Cao L."/>
            <person name="Xu X."/>
            <person name="Xing Y."/>
            <person name="Hsiang T."/>
            <person name="Zhang Z."/>
            <person name="Xu J.R."/>
            <person name="Peng Y.L."/>
        </authorList>
    </citation>
    <scope>NUCLEOTIDE SEQUENCE</scope>
    <source>
        <strain evidence="2">Y34</strain>
    </source>
</reference>
<dbReference type="Proteomes" id="UP000011086">
    <property type="component" value="Unassembled WGS sequence"/>
</dbReference>
<feature type="signal peptide" evidence="1">
    <location>
        <begin position="1"/>
        <end position="16"/>
    </location>
</feature>
<dbReference type="AlphaFoldDB" id="A0AA97NSZ7"/>
<dbReference type="EMBL" id="JH793988">
    <property type="protein sequence ID" value="ELQ35682.1"/>
    <property type="molecule type" value="Genomic_DNA"/>
</dbReference>
<accession>A0AA97NSZ7</accession>
<name>A0AA97NSZ7_PYRO3</name>
<dbReference type="InterPro" id="IPR045634">
    <property type="entry name" value="DUF6413"/>
</dbReference>
<dbReference type="Pfam" id="PF19951">
    <property type="entry name" value="DUF6413"/>
    <property type="match status" value="1"/>
</dbReference>
<proteinExistence type="predicted"/>
<feature type="chain" id="PRO_5041634264" description="Hydrophobin" evidence="1">
    <location>
        <begin position="17"/>
        <end position="103"/>
    </location>
</feature>
<sequence>MRAFASFYLFAGLVAAQFNSATPETGLRCCGQGTTDPGETCKKMKLDAFCCSNFKADRPKGGKGFLGGCDPIDNFKIGRNVIATASGAGGCKSNGQDGFVGCA</sequence>
<organism evidence="2">
    <name type="scientific">Pyricularia oryzae (strain Y34)</name>
    <name type="common">Rice blast fungus</name>
    <name type="synonym">Magnaporthe oryzae</name>
    <dbReference type="NCBI Taxonomy" id="1143189"/>
    <lineage>
        <taxon>Eukaryota</taxon>
        <taxon>Fungi</taxon>
        <taxon>Dikarya</taxon>
        <taxon>Ascomycota</taxon>
        <taxon>Pezizomycotina</taxon>
        <taxon>Sordariomycetes</taxon>
        <taxon>Sordariomycetidae</taxon>
        <taxon>Magnaporthales</taxon>
        <taxon>Pyriculariaceae</taxon>
        <taxon>Pyricularia</taxon>
    </lineage>
</organism>
<protein>
    <recommendedName>
        <fullName evidence="3">Hydrophobin</fullName>
    </recommendedName>
</protein>
<keyword evidence="1" id="KW-0732">Signal</keyword>
<evidence type="ECO:0000256" key="1">
    <source>
        <dbReference type="SAM" id="SignalP"/>
    </source>
</evidence>
<evidence type="ECO:0008006" key="3">
    <source>
        <dbReference type="Google" id="ProtNLM"/>
    </source>
</evidence>
<gene>
    <name evidence="2" type="ORF">OOU_Y34scaffold00693g5</name>
</gene>